<sequence length="67" mass="7892">MNIKSIINYARILTSGPRLKTPSKRVSAIPMKIGRMRYFKHFVVRKIFIQASIQNILPEKSKDKRYL</sequence>
<name>A0A2P2MMD1_RHIMU</name>
<reference evidence="1" key="1">
    <citation type="submission" date="2018-02" db="EMBL/GenBank/DDBJ databases">
        <title>Rhizophora mucronata_Transcriptome.</title>
        <authorList>
            <person name="Meera S.P."/>
            <person name="Sreeshan A."/>
            <person name="Augustine A."/>
        </authorList>
    </citation>
    <scope>NUCLEOTIDE SEQUENCE</scope>
    <source>
        <tissue evidence="1">Leaf</tissue>
    </source>
</reference>
<proteinExistence type="predicted"/>
<organism evidence="1">
    <name type="scientific">Rhizophora mucronata</name>
    <name type="common">Asiatic mangrove</name>
    <dbReference type="NCBI Taxonomy" id="61149"/>
    <lineage>
        <taxon>Eukaryota</taxon>
        <taxon>Viridiplantae</taxon>
        <taxon>Streptophyta</taxon>
        <taxon>Embryophyta</taxon>
        <taxon>Tracheophyta</taxon>
        <taxon>Spermatophyta</taxon>
        <taxon>Magnoliopsida</taxon>
        <taxon>eudicotyledons</taxon>
        <taxon>Gunneridae</taxon>
        <taxon>Pentapetalae</taxon>
        <taxon>rosids</taxon>
        <taxon>fabids</taxon>
        <taxon>Malpighiales</taxon>
        <taxon>Rhizophoraceae</taxon>
        <taxon>Rhizophora</taxon>
    </lineage>
</organism>
<dbReference type="EMBL" id="GGEC01050911">
    <property type="protein sequence ID" value="MBX31395.1"/>
    <property type="molecule type" value="Transcribed_RNA"/>
</dbReference>
<dbReference type="AlphaFoldDB" id="A0A2P2MMD1"/>
<protein>
    <submittedName>
        <fullName evidence="1">Uncharacterized protein</fullName>
    </submittedName>
</protein>
<evidence type="ECO:0000313" key="1">
    <source>
        <dbReference type="EMBL" id="MBX31395.1"/>
    </source>
</evidence>
<accession>A0A2P2MMD1</accession>